<evidence type="ECO:0000256" key="6">
    <source>
        <dbReference type="SAM" id="Phobius"/>
    </source>
</evidence>
<dbReference type="GO" id="GO:0015179">
    <property type="term" value="F:L-amino acid transmembrane transporter activity"/>
    <property type="evidence" value="ECO:0007669"/>
    <property type="project" value="TreeGrafter"/>
</dbReference>
<protein>
    <recommendedName>
        <fullName evidence="7">Amino acid transporter transmembrane domain-containing protein</fullName>
    </recommendedName>
</protein>
<accession>A0A821VGN1</accession>
<keyword evidence="2 6" id="KW-0812">Transmembrane</keyword>
<gene>
    <name evidence="8" type="ORF">PMACD_LOCUS11714</name>
</gene>
<keyword evidence="9" id="KW-1185">Reference proteome</keyword>
<dbReference type="GO" id="GO:0005774">
    <property type="term" value="C:vacuolar membrane"/>
    <property type="evidence" value="ECO:0007669"/>
    <property type="project" value="TreeGrafter"/>
</dbReference>
<dbReference type="AlphaFoldDB" id="A0A821VGN1"/>
<sequence length="454" mass="51615">MELSEKQSKNYVDHGDPQESKYTHSNNEQKEYDFVANRPVRKRNNLFEAVGHFVKSCLGGGILGIHEAFMKCGLWTALVVSIIFGIYISYCLHILVSAAQKLCKQLHVPEMSYPDVAEASLEVCPFPSLRRYSKWFRYAVDLTIIIDLFGASCVYQIMIAKTIMEVVENREGSKELDLGRLRLYILALLIPILILCMIRSFKYLAPFSIIGDLFIVICVIATVVYGLRSAPPISTVPAWKDAVGFFEFCGIVVFSLEAIAVILPIENNMKNPKQFPAVIACGMFTVLLFLLTIGFFGYWGFGENCVTPVTLNFPNDVFPTVIKSLIGVMIFLTFALNFWVPFNLVWHYISKRHDPKKHWIWERVYRAIFIVLITIISIVFPNIGNFMGLLGAFALSNMGFIFPAIIDLLIVWERPGLGKWRWRLWRNIAIIFVGILLFFAGTYSNVKGLLKTIL</sequence>
<feature type="transmembrane region" description="Helical" evidence="6">
    <location>
        <begin position="364"/>
        <end position="383"/>
    </location>
</feature>
<comment type="caution">
    <text evidence="8">The sequence shown here is derived from an EMBL/GenBank/DDBJ whole genome shotgun (WGS) entry which is preliminary data.</text>
</comment>
<dbReference type="InterPro" id="IPR013057">
    <property type="entry name" value="AA_transpt_TM"/>
</dbReference>
<evidence type="ECO:0000256" key="1">
    <source>
        <dbReference type="ARBA" id="ARBA00004141"/>
    </source>
</evidence>
<feature type="region of interest" description="Disordered" evidence="5">
    <location>
        <begin position="1"/>
        <end position="24"/>
    </location>
</feature>
<evidence type="ECO:0000313" key="8">
    <source>
        <dbReference type="EMBL" id="CAF4906104.1"/>
    </source>
</evidence>
<feature type="transmembrane region" description="Helical" evidence="6">
    <location>
        <begin position="179"/>
        <end position="196"/>
    </location>
</feature>
<name>A0A821VGN1_9NEOP</name>
<dbReference type="PANTHER" id="PTHR22950">
    <property type="entry name" value="AMINO ACID TRANSPORTER"/>
    <property type="match status" value="1"/>
</dbReference>
<feature type="transmembrane region" description="Helical" evidence="6">
    <location>
        <begin position="277"/>
        <end position="301"/>
    </location>
</feature>
<keyword evidence="3 6" id="KW-1133">Transmembrane helix</keyword>
<dbReference type="Pfam" id="PF01490">
    <property type="entry name" value="Aa_trans"/>
    <property type="match status" value="1"/>
</dbReference>
<evidence type="ECO:0000313" key="9">
    <source>
        <dbReference type="Proteomes" id="UP000663880"/>
    </source>
</evidence>
<feature type="transmembrane region" description="Helical" evidence="6">
    <location>
        <begin position="321"/>
        <end position="344"/>
    </location>
</feature>
<keyword evidence="4 6" id="KW-0472">Membrane</keyword>
<feature type="domain" description="Amino acid transporter transmembrane" evidence="7">
    <location>
        <begin position="45"/>
        <end position="443"/>
    </location>
</feature>
<feature type="transmembrane region" description="Helical" evidence="6">
    <location>
        <begin position="74"/>
        <end position="96"/>
    </location>
</feature>
<dbReference type="PANTHER" id="PTHR22950:SF349">
    <property type="entry name" value="AMINO ACID TRANSPORTER TRANSMEMBRANE DOMAIN-CONTAINING PROTEIN"/>
    <property type="match status" value="1"/>
</dbReference>
<feature type="transmembrane region" description="Helical" evidence="6">
    <location>
        <begin position="245"/>
        <end position="265"/>
    </location>
</feature>
<evidence type="ECO:0000256" key="3">
    <source>
        <dbReference type="ARBA" id="ARBA00022989"/>
    </source>
</evidence>
<dbReference type="EMBL" id="CAJOBZ010000041">
    <property type="protein sequence ID" value="CAF4906104.1"/>
    <property type="molecule type" value="Genomic_DNA"/>
</dbReference>
<dbReference type="OrthoDB" id="2417221at2759"/>
<reference evidence="8" key="1">
    <citation type="submission" date="2021-02" db="EMBL/GenBank/DDBJ databases">
        <authorList>
            <person name="Steward A R."/>
        </authorList>
    </citation>
    <scope>NUCLEOTIDE SEQUENCE</scope>
</reference>
<dbReference type="Proteomes" id="UP000663880">
    <property type="component" value="Unassembled WGS sequence"/>
</dbReference>
<feature type="transmembrane region" description="Helical" evidence="6">
    <location>
        <begin position="389"/>
        <end position="412"/>
    </location>
</feature>
<organism evidence="8 9">
    <name type="scientific">Pieris macdunnoughi</name>
    <dbReference type="NCBI Taxonomy" id="345717"/>
    <lineage>
        <taxon>Eukaryota</taxon>
        <taxon>Metazoa</taxon>
        <taxon>Ecdysozoa</taxon>
        <taxon>Arthropoda</taxon>
        <taxon>Hexapoda</taxon>
        <taxon>Insecta</taxon>
        <taxon>Pterygota</taxon>
        <taxon>Neoptera</taxon>
        <taxon>Endopterygota</taxon>
        <taxon>Lepidoptera</taxon>
        <taxon>Glossata</taxon>
        <taxon>Ditrysia</taxon>
        <taxon>Papilionoidea</taxon>
        <taxon>Pieridae</taxon>
        <taxon>Pierinae</taxon>
        <taxon>Pieris</taxon>
    </lineage>
</organism>
<evidence type="ECO:0000259" key="7">
    <source>
        <dbReference type="Pfam" id="PF01490"/>
    </source>
</evidence>
<feature type="transmembrane region" description="Helical" evidence="6">
    <location>
        <begin position="203"/>
        <end position="225"/>
    </location>
</feature>
<evidence type="ECO:0000256" key="4">
    <source>
        <dbReference type="ARBA" id="ARBA00023136"/>
    </source>
</evidence>
<feature type="transmembrane region" description="Helical" evidence="6">
    <location>
        <begin position="138"/>
        <end position="159"/>
    </location>
</feature>
<proteinExistence type="predicted"/>
<evidence type="ECO:0000256" key="5">
    <source>
        <dbReference type="SAM" id="MobiDB-lite"/>
    </source>
</evidence>
<feature type="transmembrane region" description="Helical" evidence="6">
    <location>
        <begin position="424"/>
        <end position="444"/>
    </location>
</feature>
<evidence type="ECO:0000256" key="2">
    <source>
        <dbReference type="ARBA" id="ARBA00022692"/>
    </source>
</evidence>
<comment type="subcellular location">
    <subcellularLocation>
        <location evidence="1">Membrane</location>
        <topology evidence="1">Multi-pass membrane protein</topology>
    </subcellularLocation>
</comment>